<dbReference type="InterPro" id="IPR050187">
    <property type="entry name" value="Lipid_Phosphate_FormReg"/>
</dbReference>
<dbReference type="SMART" id="SM00046">
    <property type="entry name" value="DAGKc"/>
    <property type="match status" value="1"/>
</dbReference>
<dbReference type="InterPro" id="IPR001206">
    <property type="entry name" value="Diacylglycerol_kinase_cat_dom"/>
</dbReference>
<dbReference type="PROSITE" id="PS50146">
    <property type="entry name" value="DAGK"/>
    <property type="match status" value="1"/>
</dbReference>
<evidence type="ECO:0000256" key="9">
    <source>
        <dbReference type="ARBA" id="ARBA00023098"/>
    </source>
</evidence>
<dbReference type="PANTHER" id="PTHR12358">
    <property type="entry name" value="SPHINGOSINE KINASE"/>
    <property type="match status" value="1"/>
</dbReference>
<dbReference type="GO" id="GO:0008654">
    <property type="term" value="P:phospholipid biosynthetic process"/>
    <property type="evidence" value="ECO:0007669"/>
    <property type="project" value="UniProtKB-KW"/>
</dbReference>
<keyword evidence="4" id="KW-0479">Metal-binding</keyword>
<dbReference type="AlphaFoldDB" id="A0A9D5K8E8"/>
<proteinExistence type="predicted"/>
<dbReference type="PANTHER" id="PTHR12358:SF106">
    <property type="entry name" value="LIPID KINASE YEGS"/>
    <property type="match status" value="1"/>
</dbReference>
<evidence type="ECO:0000259" key="12">
    <source>
        <dbReference type="PROSITE" id="PS50146"/>
    </source>
</evidence>
<keyword evidence="9" id="KW-0443">Lipid metabolism</keyword>
<dbReference type="InterPro" id="IPR016064">
    <property type="entry name" value="NAD/diacylglycerol_kinase_sf"/>
</dbReference>
<dbReference type="GO" id="GO:0004143">
    <property type="term" value="F:ATP-dependent diacylglycerol kinase activity"/>
    <property type="evidence" value="ECO:0007669"/>
    <property type="project" value="TreeGrafter"/>
</dbReference>
<dbReference type="Gene3D" id="3.40.50.10330">
    <property type="entry name" value="Probable inorganic polyphosphate/atp-NAD kinase, domain 1"/>
    <property type="match status" value="1"/>
</dbReference>
<evidence type="ECO:0000313" key="13">
    <source>
        <dbReference type="EMBL" id="MBD3364070.1"/>
    </source>
</evidence>
<keyword evidence="10" id="KW-0594">Phospholipid biosynthesis</keyword>
<gene>
    <name evidence="13" type="ORF">GF359_02530</name>
</gene>
<evidence type="ECO:0000256" key="2">
    <source>
        <dbReference type="ARBA" id="ARBA00022516"/>
    </source>
</evidence>
<protein>
    <submittedName>
        <fullName evidence="13">YegS/Rv2252/BmrU family lipid kinase</fullName>
    </submittedName>
</protein>
<accession>A0A9D5K8E8</accession>
<keyword evidence="6 13" id="KW-0418">Kinase</keyword>
<keyword evidence="2" id="KW-0444">Lipid biosynthesis</keyword>
<reference evidence="13" key="1">
    <citation type="submission" date="2019-11" db="EMBL/GenBank/DDBJ databases">
        <title>Microbial mats filling the niche in hypersaline microbial mats.</title>
        <authorList>
            <person name="Wong H.L."/>
            <person name="Macleod F.I."/>
            <person name="White R.A. III"/>
            <person name="Burns B.P."/>
        </authorList>
    </citation>
    <scope>NUCLEOTIDE SEQUENCE</scope>
    <source>
        <strain evidence="13">Bin_327</strain>
    </source>
</reference>
<dbReference type="NCBIfam" id="TIGR00147">
    <property type="entry name" value="YegS/Rv2252/BmrU family lipid kinase"/>
    <property type="match status" value="1"/>
</dbReference>
<evidence type="ECO:0000256" key="11">
    <source>
        <dbReference type="ARBA" id="ARBA00023264"/>
    </source>
</evidence>
<feature type="domain" description="DAGKc" evidence="12">
    <location>
        <begin position="1"/>
        <end position="121"/>
    </location>
</feature>
<comment type="cofactor">
    <cofactor evidence="1">
        <name>Mg(2+)</name>
        <dbReference type="ChEBI" id="CHEBI:18420"/>
    </cofactor>
</comment>
<sequence>MKVRFLVNPSAGKGRTAKRWSSLFEGKGLDVRVCPEHGMIAEKTKKALHDEVDRLVIVGGDGSMNHALNAFNGADVELGVVPTGSGNDFARTAGIEFTPPERYLEKCSLRRVDVGKVQNRLFINIFGSGFDADVAKGMQESSIKGDLGYLASVLKTLGRFRSPKVTVQTDRERIELEVMTVSVGNGRYHGGMFMLTPSADITDGELDLCLVRKISKTRFVFLIPKSTKGRHVEVTDVVSMHRFKRMKVAFSRKVYYHVDGEMSDTPLSEMRLSILPNAQTIVVP</sequence>
<dbReference type="GO" id="GO:0005886">
    <property type="term" value="C:plasma membrane"/>
    <property type="evidence" value="ECO:0007669"/>
    <property type="project" value="TreeGrafter"/>
</dbReference>
<evidence type="ECO:0000256" key="3">
    <source>
        <dbReference type="ARBA" id="ARBA00022679"/>
    </source>
</evidence>
<evidence type="ECO:0000256" key="8">
    <source>
        <dbReference type="ARBA" id="ARBA00022842"/>
    </source>
</evidence>
<evidence type="ECO:0000256" key="10">
    <source>
        <dbReference type="ARBA" id="ARBA00023209"/>
    </source>
</evidence>
<dbReference type="InterPro" id="IPR005218">
    <property type="entry name" value="Diacylglycerol/lipid_kinase"/>
</dbReference>
<organism evidence="13 14">
    <name type="scientific">candidate division WOR-3 bacterium</name>
    <dbReference type="NCBI Taxonomy" id="2052148"/>
    <lineage>
        <taxon>Bacteria</taxon>
        <taxon>Bacteria division WOR-3</taxon>
    </lineage>
</organism>
<dbReference type="GO" id="GO:0005524">
    <property type="term" value="F:ATP binding"/>
    <property type="evidence" value="ECO:0007669"/>
    <property type="project" value="UniProtKB-KW"/>
</dbReference>
<evidence type="ECO:0000256" key="6">
    <source>
        <dbReference type="ARBA" id="ARBA00022777"/>
    </source>
</evidence>
<evidence type="ECO:0000256" key="5">
    <source>
        <dbReference type="ARBA" id="ARBA00022741"/>
    </source>
</evidence>
<keyword evidence="7" id="KW-0067">ATP-binding</keyword>
<dbReference type="Pfam" id="PF00781">
    <property type="entry name" value="DAGK_cat"/>
    <property type="match status" value="1"/>
</dbReference>
<dbReference type="Gene3D" id="2.60.200.40">
    <property type="match status" value="1"/>
</dbReference>
<keyword evidence="11" id="KW-1208">Phospholipid metabolism</keyword>
<name>A0A9D5K8E8_UNCW3</name>
<evidence type="ECO:0000256" key="4">
    <source>
        <dbReference type="ARBA" id="ARBA00022723"/>
    </source>
</evidence>
<dbReference type="GO" id="GO:0046872">
    <property type="term" value="F:metal ion binding"/>
    <property type="evidence" value="ECO:0007669"/>
    <property type="project" value="UniProtKB-KW"/>
</dbReference>
<keyword evidence="5" id="KW-0547">Nucleotide-binding</keyword>
<evidence type="ECO:0000256" key="1">
    <source>
        <dbReference type="ARBA" id="ARBA00001946"/>
    </source>
</evidence>
<dbReference type="InterPro" id="IPR017438">
    <property type="entry name" value="ATP-NAD_kinase_N"/>
</dbReference>
<dbReference type="InterPro" id="IPR045540">
    <property type="entry name" value="YegS/DAGK_C"/>
</dbReference>
<dbReference type="Pfam" id="PF19279">
    <property type="entry name" value="YegS_C"/>
    <property type="match status" value="1"/>
</dbReference>
<dbReference type="EMBL" id="WJKJ01000077">
    <property type="protein sequence ID" value="MBD3364070.1"/>
    <property type="molecule type" value="Genomic_DNA"/>
</dbReference>
<comment type="caution">
    <text evidence="13">The sequence shown here is derived from an EMBL/GenBank/DDBJ whole genome shotgun (WGS) entry which is preliminary data.</text>
</comment>
<evidence type="ECO:0000313" key="14">
    <source>
        <dbReference type="Proteomes" id="UP000630660"/>
    </source>
</evidence>
<dbReference type="Proteomes" id="UP000630660">
    <property type="component" value="Unassembled WGS sequence"/>
</dbReference>
<keyword evidence="8" id="KW-0460">Magnesium</keyword>
<dbReference type="SUPFAM" id="SSF111331">
    <property type="entry name" value="NAD kinase/diacylglycerol kinase-like"/>
    <property type="match status" value="1"/>
</dbReference>
<keyword evidence="3" id="KW-0808">Transferase</keyword>
<evidence type="ECO:0000256" key="7">
    <source>
        <dbReference type="ARBA" id="ARBA00022840"/>
    </source>
</evidence>